<keyword evidence="1" id="KW-0812">Transmembrane</keyword>
<protein>
    <submittedName>
        <fullName evidence="2">Uncharacterized protein conserved in bacteria</fullName>
    </submittedName>
</protein>
<sequence>MIPGHLLGIEARKLTRSAVTRVATATTLVLVVATSAGGYAAATMARDTQVGTKAAGLMTTDGWPGLTGLAAMGTGVAVLLAAGIVASWLVGREFTDGTVVGLFALPVGPGTIALAKLLVITAWSAALAVASGALTALVGICLGLPVTGAAGCAGAITLVGVLLGAGALPMAWFATLGRGYLAGIAAALGIVIVTNLATGLGIGDLIPWATPVLWATPGGNTQPLALLLPLAAGLAGAILTTRSWGRLELGNR</sequence>
<keyword evidence="3" id="KW-1185">Reference proteome</keyword>
<name>A0A3S4W8B4_9ACTN</name>
<proteinExistence type="predicted"/>
<dbReference type="PANTHER" id="PTHR37305:SF1">
    <property type="entry name" value="MEMBRANE PROTEIN"/>
    <property type="match status" value="1"/>
</dbReference>
<dbReference type="Proteomes" id="UP000273044">
    <property type="component" value="Chromosome"/>
</dbReference>
<evidence type="ECO:0000313" key="2">
    <source>
        <dbReference type="EMBL" id="VEH71113.1"/>
    </source>
</evidence>
<organism evidence="2 3">
    <name type="scientific">Arachnia propionica</name>
    <dbReference type="NCBI Taxonomy" id="1750"/>
    <lineage>
        <taxon>Bacteria</taxon>
        <taxon>Bacillati</taxon>
        <taxon>Actinomycetota</taxon>
        <taxon>Actinomycetes</taxon>
        <taxon>Propionibacteriales</taxon>
        <taxon>Propionibacteriaceae</taxon>
        <taxon>Arachnia</taxon>
    </lineage>
</organism>
<accession>A0A3S4W8B4</accession>
<reference evidence="2 3" key="1">
    <citation type="submission" date="2018-12" db="EMBL/GenBank/DDBJ databases">
        <authorList>
            <consortium name="Pathogen Informatics"/>
        </authorList>
    </citation>
    <scope>NUCLEOTIDE SEQUENCE [LARGE SCALE GENOMIC DNA]</scope>
    <source>
        <strain evidence="2 3">NCTC12967</strain>
    </source>
</reference>
<gene>
    <name evidence="2" type="ORF">NCTC12967_02424</name>
</gene>
<feature type="transmembrane region" description="Helical" evidence="1">
    <location>
        <begin position="223"/>
        <end position="244"/>
    </location>
</feature>
<dbReference type="GeneID" id="64407861"/>
<dbReference type="AlphaFoldDB" id="A0A3S4W8B4"/>
<dbReference type="Pfam" id="PF12730">
    <property type="entry name" value="ABC2_membrane_4"/>
    <property type="match status" value="1"/>
</dbReference>
<feature type="transmembrane region" description="Helical" evidence="1">
    <location>
        <begin position="102"/>
        <end position="130"/>
    </location>
</feature>
<keyword evidence="1" id="KW-0472">Membrane</keyword>
<evidence type="ECO:0000313" key="3">
    <source>
        <dbReference type="Proteomes" id="UP000273044"/>
    </source>
</evidence>
<dbReference type="PANTHER" id="PTHR37305">
    <property type="entry name" value="INTEGRAL MEMBRANE PROTEIN-RELATED"/>
    <property type="match status" value="1"/>
</dbReference>
<dbReference type="RefSeq" id="WP_061787999.1">
    <property type="nucleotide sequence ID" value="NZ_LR134406.1"/>
</dbReference>
<feature type="transmembrane region" description="Helical" evidence="1">
    <location>
        <begin position="69"/>
        <end position="90"/>
    </location>
</feature>
<dbReference type="EMBL" id="LR134406">
    <property type="protein sequence ID" value="VEH71113.1"/>
    <property type="molecule type" value="Genomic_DNA"/>
</dbReference>
<feature type="transmembrane region" description="Helical" evidence="1">
    <location>
        <begin position="136"/>
        <end position="168"/>
    </location>
</feature>
<keyword evidence="1" id="KW-1133">Transmembrane helix</keyword>
<evidence type="ECO:0000256" key="1">
    <source>
        <dbReference type="SAM" id="Phobius"/>
    </source>
</evidence>
<feature type="transmembrane region" description="Helical" evidence="1">
    <location>
        <begin position="180"/>
        <end position="203"/>
    </location>
</feature>